<evidence type="ECO:0000259" key="2">
    <source>
        <dbReference type="PROSITE" id="PS51258"/>
    </source>
</evidence>
<evidence type="ECO:0000256" key="1">
    <source>
        <dbReference type="SAM" id="MobiDB-lite"/>
    </source>
</evidence>
<comment type="caution">
    <text evidence="4">The sequence shown here is derived from an EMBL/GenBank/DDBJ whole genome shotgun (WGS) entry which is preliminary data.</text>
</comment>
<feature type="domain" description="MHD1" evidence="2">
    <location>
        <begin position="542"/>
        <end position="685"/>
    </location>
</feature>
<dbReference type="EMBL" id="CM029054">
    <property type="protein sequence ID" value="KAG2537603.1"/>
    <property type="molecule type" value="Genomic_DNA"/>
</dbReference>
<protein>
    <submittedName>
        <fullName evidence="4">Uncharacterized protein</fullName>
    </submittedName>
</protein>
<dbReference type="PROSITE" id="PS51259">
    <property type="entry name" value="MHD2"/>
    <property type="match status" value="1"/>
</dbReference>
<name>A0A8T0MMH3_PANVG</name>
<keyword evidence="5" id="KW-1185">Reference proteome</keyword>
<dbReference type="InterPro" id="IPR008528">
    <property type="entry name" value="unc-13_homologue"/>
</dbReference>
<feature type="region of interest" description="Disordered" evidence="1">
    <location>
        <begin position="927"/>
        <end position="947"/>
    </location>
</feature>
<dbReference type="Pfam" id="PF25761">
    <property type="entry name" value="TPR_PATROL1"/>
    <property type="match status" value="1"/>
</dbReference>
<dbReference type="OrthoDB" id="2015333at2759"/>
<organism evidence="4 5">
    <name type="scientific">Panicum virgatum</name>
    <name type="common">Blackwell switchgrass</name>
    <dbReference type="NCBI Taxonomy" id="38727"/>
    <lineage>
        <taxon>Eukaryota</taxon>
        <taxon>Viridiplantae</taxon>
        <taxon>Streptophyta</taxon>
        <taxon>Embryophyta</taxon>
        <taxon>Tracheophyta</taxon>
        <taxon>Spermatophyta</taxon>
        <taxon>Magnoliopsida</taxon>
        <taxon>Liliopsida</taxon>
        <taxon>Poales</taxon>
        <taxon>Poaceae</taxon>
        <taxon>PACMAD clade</taxon>
        <taxon>Panicoideae</taxon>
        <taxon>Panicodae</taxon>
        <taxon>Paniceae</taxon>
        <taxon>Panicinae</taxon>
        <taxon>Panicum</taxon>
        <taxon>Panicum sect. Hiantes</taxon>
    </lineage>
</organism>
<evidence type="ECO:0000259" key="3">
    <source>
        <dbReference type="PROSITE" id="PS51259"/>
    </source>
</evidence>
<dbReference type="PANTHER" id="PTHR31280:SF5">
    <property type="entry name" value="MHD1 DOMAIN-CONTAINING PROTEIN"/>
    <property type="match status" value="1"/>
</dbReference>
<dbReference type="PANTHER" id="PTHR31280">
    <property type="entry name" value="PROTEIN UNC-13 HOMOLOG"/>
    <property type="match status" value="1"/>
</dbReference>
<proteinExistence type="predicted"/>
<sequence length="979" mass="106658">MMGRHQRSRSASASSTATRSDITELDFAAADLESPFGSVDALGPVELRETAYEIFFMSCRSSGAAPSRGSGGGAAAEVEVSSPMAGAGARGGASGGVMGGRVKKALGLRPRRLSSGAQPMMARTLSQTSGPGSPGRSRRPMTSAEIMRQQMRVTDQSDARLRRTLMRTVVGQVGRRPETIVLPLELLRQLKPAEFADAEEYHQWQFRQVKLLEAGLILHPALPLDRLHSAVLRFREVMRATEIRAIDTGKNSEVMRALTSAVHALSWRSGAAGEACHWADGYPLNVLLYCSLLQTIFDLRERTVVLDEVDELLELIKKTWPTLGINRAVHNACFAWVFFRQYVITGQAEPDLAAAALAVLVDVAADAAQASRDPVYARVLLSALGGMLEWSEKRLLDYHDSYDKCIGGAATEGMEILLSLALAAGKIIADREGAGDGNFAGDRVDYYIRCSMKSAFTKILENGLGEADSVIIDRDNDPAYVLMQLARDTEQLAMFERRSFSPVLRRWHPAPVAVAAVTLHGCFGVVLRQYLAKVTILTEELVRVLHTASRLEKALAQMTAEDAADCDDGRAKAVVGDMEPFEVESVVMGLLKAWMDDKLGLAKDCLLRARDTESWIPKSKEEPFAGSGMELMKLARFTVEEFSEIPASAKEEVVHDLVDGLESIFLDYISFVASCGSKHSYLPPLPPLTRCNQDSGFFRLWKKAVLPTCQAPEGSPRGGGGSHHIPRPTISRGTQRLYVRLNTLHYVLSHVQALDASLSPSSSSARFDRARAAVTASISAVAEVAAHRLIFLDSRHSLYQGLYARGVGDARIRPALRLLKQNLSFLVSVLADRAQPVAAREVMRASFEAFLMVLLAGGNERSFARADHAAVEEDLRSLKRAFCTCGEGLVPEDVVAREAGTAEAVVDLMARSTECLIEAFGVAAAESGGAGEGGATPLPPTTRRWEPDDPNTILRVLCHRDDEAANQFLKRTFQLARRR</sequence>
<accession>A0A8T0MMH3</accession>
<evidence type="ECO:0000313" key="5">
    <source>
        <dbReference type="Proteomes" id="UP000823388"/>
    </source>
</evidence>
<evidence type="ECO:0000313" key="4">
    <source>
        <dbReference type="EMBL" id="KAG2537603.1"/>
    </source>
</evidence>
<dbReference type="AlphaFoldDB" id="A0A8T0MMH3"/>
<gene>
    <name evidence="4" type="ORF">PVAP13_9NG310300</name>
</gene>
<feature type="region of interest" description="Disordered" evidence="1">
    <location>
        <begin position="112"/>
        <end position="145"/>
    </location>
</feature>
<reference evidence="4" key="1">
    <citation type="submission" date="2020-05" db="EMBL/GenBank/DDBJ databases">
        <title>WGS assembly of Panicum virgatum.</title>
        <authorList>
            <person name="Lovell J.T."/>
            <person name="Jenkins J."/>
            <person name="Shu S."/>
            <person name="Juenger T.E."/>
            <person name="Schmutz J."/>
        </authorList>
    </citation>
    <scope>NUCLEOTIDE SEQUENCE</scope>
    <source>
        <strain evidence="4">AP13</strain>
    </source>
</reference>
<dbReference type="InterPro" id="IPR014772">
    <property type="entry name" value="Munc13_dom-2"/>
</dbReference>
<dbReference type="PROSITE" id="PS51258">
    <property type="entry name" value="MHD1"/>
    <property type="match status" value="1"/>
</dbReference>
<feature type="domain" description="MHD2" evidence="3">
    <location>
        <begin position="809"/>
        <end position="920"/>
    </location>
</feature>
<dbReference type="InterPro" id="IPR057984">
    <property type="entry name" value="PATROL1_C"/>
</dbReference>
<dbReference type="Proteomes" id="UP000823388">
    <property type="component" value="Chromosome 9N"/>
</dbReference>
<dbReference type="InterPro" id="IPR014770">
    <property type="entry name" value="Munc13_1"/>
</dbReference>